<reference evidence="1 2" key="1">
    <citation type="submission" date="2020-08" db="EMBL/GenBank/DDBJ databases">
        <title>Sequencing the genomes of 1000 actinobacteria strains.</title>
        <authorList>
            <person name="Klenk H.-P."/>
        </authorList>
    </citation>
    <scope>NUCLEOTIDE SEQUENCE [LARGE SCALE GENOMIC DNA]</scope>
    <source>
        <strain evidence="1 2">DSM 19079</strain>
    </source>
</reference>
<evidence type="ECO:0000313" key="1">
    <source>
        <dbReference type="EMBL" id="MBB4883885.1"/>
    </source>
</evidence>
<dbReference type="EMBL" id="JACHMC010000001">
    <property type="protein sequence ID" value="MBB4883885.1"/>
    <property type="molecule type" value="Genomic_DNA"/>
</dbReference>
<dbReference type="AlphaFoldDB" id="A0A4Y8WXC5"/>
<gene>
    <name evidence="1" type="ORF">BJ976_002236</name>
</gene>
<comment type="caution">
    <text evidence="1">The sequence shown here is derived from an EMBL/GenBank/DDBJ whole genome shotgun (WGS) entry which is preliminary data.</text>
</comment>
<evidence type="ECO:0000313" key="2">
    <source>
        <dbReference type="Proteomes" id="UP000560081"/>
    </source>
</evidence>
<keyword evidence="2" id="KW-1185">Reference proteome</keyword>
<name>A0A4Y8WXC5_9MICC</name>
<dbReference type="Proteomes" id="UP000560081">
    <property type="component" value="Unassembled WGS sequence"/>
</dbReference>
<dbReference type="RefSeq" id="WP_135030592.1">
    <property type="nucleotide sequence ID" value="NZ_BMLA01000007.1"/>
</dbReference>
<proteinExistence type="predicted"/>
<organism evidence="1 2">
    <name type="scientific">Micrococcus flavus</name>
    <dbReference type="NCBI Taxonomy" id="384602"/>
    <lineage>
        <taxon>Bacteria</taxon>
        <taxon>Bacillati</taxon>
        <taxon>Actinomycetota</taxon>
        <taxon>Actinomycetes</taxon>
        <taxon>Micrococcales</taxon>
        <taxon>Micrococcaceae</taxon>
        <taxon>Micrococcus</taxon>
    </lineage>
</organism>
<sequence>MTGPIRLDLAPGRHAADREGPVLALRKTGFADDDDAVRWVDSLTPLGARRPRGLALRCRIRQARPALAHDAAAHLQRLAEGAEAAED</sequence>
<protein>
    <submittedName>
        <fullName evidence="1">Uncharacterized protein</fullName>
    </submittedName>
</protein>
<accession>A0A4Y8WXC5</accession>